<dbReference type="AlphaFoldDB" id="A0AAV5WUK3"/>
<gene>
    <name evidence="1" type="ORF">PFISCL1PPCAC_26043</name>
</gene>
<comment type="caution">
    <text evidence="1">The sequence shown here is derived from an EMBL/GenBank/DDBJ whole genome shotgun (WGS) entry which is preliminary data.</text>
</comment>
<name>A0AAV5WUK3_9BILA</name>
<organism evidence="1 2">
    <name type="scientific">Pristionchus fissidentatus</name>
    <dbReference type="NCBI Taxonomy" id="1538716"/>
    <lineage>
        <taxon>Eukaryota</taxon>
        <taxon>Metazoa</taxon>
        <taxon>Ecdysozoa</taxon>
        <taxon>Nematoda</taxon>
        <taxon>Chromadorea</taxon>
        <taxon>Rhabditida</taxon>
        <taxon>Rhabditina</taxon>
        <taxon>Diplogasteromorpha</taxon>
        <taxon>Diplogasteroidea</taxon>
        <taxon>Neodiplogasteridae</taxon>
        <taxon>Pristionchus</taxon>
    </lineage>
</organism>
<feature type="non-terminal residue" evidence="1">
    <location>
        <position position="1"/>
    </location>
</feature>
<dbReference type="Proteomes" id="UP001432322">
    <property type="component" value="Unassembled WGS sequence"/>
</dbReference>
<keyword evidence="2" id="KW-1185">Reference proteome</keyword>
<evidence type="ECO:0000313" key="1">
    <source>
        <dbReference type="EMBL" id="GMT34746.1"/>
    </source>
</evidence>
<proteinExistence type="predicted"/>
<feature type="non-terminal residue" evidence="1">
    <location>
        <position position="71"/>
    </location>
</feature>
<reference evidence="1" key="1">
    <citation type="submission" date="2023-10" db="EMBL/GenBank/DDBJ databases">
        <title>Genome assembly of Pristionchus species.</title>
        <authorList>
            <person name="Yoshida K."/>
            <person name="Sommer R.J."/>
        </authorList>
    </citation>
    <scope>NUCLEOTIDE SEQUENCE</scope>
    <source>
        <strain evidence="1">RS5133</strain>
    </source>
</reference>
<sequence length="71" mass="7917">SLHSSPFSLHNFLGICSFRSRYRVRRRAEVDEAQSKGNRKDCEGGYVNSNGHARQNLLTACGESNFSVPNS</sequence>
<accession>A0AAV5WUK3</accession>
<evidence type="ECO:0000313" key="2">
    <source>
        <dbReference type="Proteomes" id="UP001432322"/>
    </source>
</evidence>
<protein>
    <submittedName>
        <fullName evidence="1">Uncharacterized protein</fullName>
    </submittedName>
</protein>
<dbReference type="EMBL" id="BTSY01000006">
    <property type="protein sequence ID" value="GMT34746.1"/>
    <property type="molecule type" value="Genomic_DNA"/>
</dbReference>